<sequence length="384" mass="40734">MNDEESSDEAGTGERSPDVTGPSGGPAGSAASAVGPDGATLEARVAEFVAAVSEGDEHTALRVVNGALEAGTEPEDVLLRIIAPAQYRVGEDWAADRISVATEHVATGISDRAVAAVAATHSAPRAWYRGRIAVACVEGEWHALPARILAEVLRLRGWRVDFLGAHVPGTHLIDHLHRTGAHLVALSCSLPVRLPAAYVAVSASQEAGVPVLAGGAGFGPDGEYARTLGVDMWAPDAVTAASLVHDEWPVLGGTRVPDLAHLEDQEYALLMRDRHRLVADTLAALPARFPAMKSYTSHQMRCTEDDLSCIAEFLAAALYVDDQTLFTRFLLWTADILEARNVPVVSLLEALDLMSLSFRDFFRAGAVVGAGLTALREREGERGG</sequence>
<dbReference type="PANTHER" id="PTHR45833:SF1">
    <property type="entry name" value="METHIONINE SYNTHASE"/>
    <property type="match status" value="1"/>
</dbReference>
<dbReference type="InterPro" id="IPR050554">
    <property type="entry name" value="Met_Synthase/Corrinoid"/>
</dbReference>
<dbReference type="SUPFAM" id="SSF52242">
    <property type="entry name" value="Cobalamin (vitamin B12)-binding domain"/>
    <property type="match status" value="1"/>
</dbReference>
<organism evidence="5 6">
    <name type="scientific">Streptomyces daliensis</name>
    <dbReference type="NCBI Taxonomy" id="299421"/>
    <lineage>
        <taxon>Bacteria</taxon>
        <taxon>Bacillati</taxon>
        <taxon>Actinomycetota</taxon>
        <taxon>Actinomycetes</taxon>
        <taxon>Kitasatosporales</taxon>
        <taxon>Streptomycetaceae</taxon>
        <taxon>Streptomyces</taxon>
    </lineage>
</organism>
<evidence type="ECO:0000313" key="5">
    <source>
        <dbReference type="EMBL" id="MBR7672353.1"/>
    </source>
</evidence>
<dbReference type="Proteomes" id="UP000675554">
    <property type="component" value="Unassembled WGS sequence"/>
</dbReference>
<dbReference type="GO" id="GO:0046872">
    <property type="term" value="F:metal ion binding"/>
    <property type="evidence" value="ECO:0007669"/>
    <property type="project" value="UniProtKB-KW"/>
</dbReference>
<keyword evidence="2" id="KW-0170">Cobalt</keyword>
<dbReference type="GO" id="GO:0031419">
    <property type="term" value="F:cobalamin binding"/>
    <property type="evidence" value="ECO:0007669"/>
    <property type="project" value="InterPro"/>
</dbReference>
<dbReference type="InterPro" id="IPR003759">
    <property type="entry name" value="Cbl-bd_cap"/>
</dbReference>
<dbReference type="EMBL" id="JAGSMN010000094">
    <property type="protein sequence ID" value="MBR7672353.1"/>
    <property type="molecule type" value="Genomic_DNA"/>
</dbReference>
<dbReference type="GO" id="GO:0050667">
    <property type="term" value="P:homocysteine metabolic process"/>
    <property type="evidence" value="ECO:0007669"/>
    <property type="project" value="TreeGrafter"/>
</dbReference>
<feature type="non-terminal residue" evidence="5">
    <location>
        <position position="384"/>
    </location>
</feature>
<protein>
    <submittedName>
        <fullName evidence="5">Cobalamin-dependent protein</fullName>
    </submittedName>
</protein>
<name>A0A8T4IP99_9ACTN</name>
<proteinExistence type="predicted"/>
<dbReference type="PANTHER" id="PTHR45833">
    <property type="entry name" value="METHIONINE SYNTHASE"/>
    <property type="match status" value="1"/>
</dbReference>
<keyword evidence="6" id="KW-1185">Reference proteome</keyword>
<dbReference type="AlphaFoldDB" id="A0A8T4IP99"/>
<evidence type="ECO:0000259" key="4">
    <source>
        <dbReference type="PROSITE" id="PS51332"/>
    </source>
</evidence>
<feature type="region of interest" description="Disordered" evidence="3">
    <location>
        <begin position="1"/>
        <end position="36"/>
    </location>
</feature>
<dbReference type="InterPro" id="IPR006158">
    <property type="entry name" value="Cobalamin-bd"/>
</dbReference>
<keyword evidence="1" id="KW-0479">Metal-binding</keyword>
<gene>
    <name evidence="5" type="ORF">KDA82_04765</name>
</gene>
<dbReference type="GO" id="GO:0005829">
    <property type="term" value="C:cytosol"/>
    <property type="evidence" value="ECO:0007669"/>
    <property type="project" value="TreeGrafter"/>
</dbReference>
<dbReference type="Gene3D" id="1.10.1240.10">
    <property type="entry name" value="Methionine synthase domain"/>
    <property type="match status" value="1"/>
</dbReference>
<accession>A0A8T4IP99</accession>
<dbReference type="PROSITE" id="PS51332">
    <property type="entry name" value="B12_BINDING"/>
    <property type="match status" value="1"/>
</dbReference>
<reference evidence="5" key="1">
    <citation type="submission" date="2021-04" db="EMBL/GenBank/DDBJ databases">
        <title>Sequencing of actinobacteria type strains.</title>
        <authorList>
            <person name="Nguyen G.-S."/>
            <person name="Wentzel A."/>
        </authorList>
    </citation>
    <scope>NUCLEOTIDE SEQUENCE</scope>
    <source>
        <strain evidence="5">DSM 42095</strain>
    </source>
</reference>
<dbReference type="Pfam" id="PF02310">
    <property type="entry name" value="B12-binding"/>
    <property type="match status" value="1"/>
</dbReference>
<comment type="caution">
    <text evidence="5">The sequence shown here is derived from an EMBL/GenBank/DDBJ whole genome shotgun (WGS) entry which is preliminary data.</text>
</comment>
<evidence type="ECO:0000256" key="1">
    <source>
        <dbReference type="ARBA" id="ARBA00022723"/>
    </source>
</evidence>
<evidence type="ECO:0000256" key="3">
    <source>
        <dbReference type="SAM" id="MobiDB-lite"/>
    </source>
</evidence>
<dbReference type="GO" id="GO:0008705">
    <property type="term" value="F:methionine synthase activity"/>
    <property type="evidence" value="ECO:0007669"/>
    <property type="project" value="TreeGrafter"/>
</dbReference>
<dbReference type="InterPro" id="IPR036594">
    <property type="entry name" value="Meth_synthase_dom"/>
</dbReference>
<evidence type="ECO:0000313" key="6">
    <source>
        <dbReference type="Proteomes" id="UP000675554"/>
    </source>
</evidence>
<dbReference type="GO" id="GO:0046653">
    <property type="term" value="P:tetrahydrofolate metabolic process"/>
    <property type="evidence" value="ECO:0007669"/>
    <property type="project" value="TreeGrafter"/>
</dbReference>
<feature type="domain" description="B12-binding" evidence="4">
    <location>
        <begin position="129"/>
        <end position="255"/>
    </location>
</feature>
<dbReference type="Gene3D" id="3.40.50.280">
    <property type="entry name" value="Cobalamin-binding domain"/>
    <property type="match status" value="1"/>
</dbReference>
<dbReference type="Pfam" id="PF02607">
    <property type="entry name" value="B12-binding_2"/>
    <property type="match status" value="1"/>
</dbReference>
<dbReference type="InterPro" id="IPR036724">
    <property type="entry name" value="Cobalamin-bd_sf"/>
</dbReference>
<evidence type="ECO:0000256" key="2">
    <source>
        <dbReference type="ARBA" id="ARBA00023285"/>
    </source>
</evidence>